<protein>
    <submittedName>
        <fullName evidence="1">Uncharacterized protein</fullName>
    </submittedName>
</protein>
<evidence type="ECO:0000313" key="1">
    <source>
        <dbReference type="EMBL" id="KAF6022940.1"/>
    </source>
</evidence>
<proteinExistence type="predicted"/>
<keyword evidence="2" id="KW-1185">Reference proteome</keyword>
<evidence type="ECO:0000313" key="2">
    <source>
        <dbReference type="Proteomes" id="UP000593567"/>
    </source>
</evidence>
<organism evidence="1 2">
    <name type="scientific">Bugula neritina</name>
    <name type="common">Brown bryozoan</name>
    <name type="synonym">Sertularia neritina</name>
    <dbReference type="NCBI Taxonomy" id="10212"/>
    <lineage>
        <taxon>Eukaryota</taxon>
        <taxon>Metazoa</taxon>
        <taxon>Spiralia</taxon>
        <taxon>Lophotrochozoa</taxon>
        <taxon>Bryozoa</taxon>
        <taxon>Gymnolaemata</taxon>
        <taxon>Cheilostomatida</taxon>
        <taxon>Flustrina</taxon>
        <taxon>Buguloidea</taxon>
        <taxon>Bugulidae</taxon>
        <taxon>Bugula</taxon>
    </lineage>
</organism>
<sequence length="204" mass="23471">MAPKALTDGNHTNKSHICFSAKLLLEKFSMRTRMQANNQSENGTFLHGVLMSEFLNLPVTDEPMFYSWQVLQKNQSRLLGNEKSDERQIKRKRFFLSTSDMKDCEQAEGEDEFFFLNCKILRKFLPGNLLRTTSADQSTGFNTVHKYDRSLEVLTNNDVSSPDYTSQLNPERLIQLLCENDFPAVNSTFSTEHSSGAEKFLHVW</sequence>
<comment type="caution">
    <text evidence="1">The sequence shown here is derived from an EMBL/GenBank/DDBJ whole genome shotgun (WGS) entry which is preliminary data.</text>
</comment>
<name>A0A7J7J9N6_BUGNE</name>
<dbReference type="Proteomes" id="UP000593567">
    <property type="component" value="Unassembled WGS sequence"/>
</dbReference>
<gene>
    <name evidence="1" type="ORF">EB796_018750</name>
</gene>
<accession>A0A7J7J9N6</accession>
<dbReference type="AlphaFoldDB" id="A0A7J7J9N6"/>
<reference evidence="1" key="1">
    <citation type="submission" date="2020-06" db="EMBL/GenBank/DDBJ databases">
        <title>Draft genome of Bugula neritina, a colonial animal packing powerful symbionts and potential medicines.</title>
        <authorList>
            <person name="Rayko M."/>
        </authorList>
    </citation>
    <scope>NUCLEOTIDE SEQUENCE [LARGE SCALE GENOMIC DNA]</scope>
    <source>
        <strain evidence="1">Kwan_BN1</strain>
    </source>
</reference>
<dbReference type="EMBL" id="VXIV02002784">
    <property type="protein sequence ID" value="KAF6022940.1"/>
    <property type="molecule type" value="Genomic_DNA"/>
</dbReference>